<dbReference type="EMBL" id="DSUJ01000008">
    <property type="protein sequence ID" value="HFI90913.1"/>
    <property type="molecule type" value="Genomic_DNA"/>
</dbReference>
<dbReference type="GO" id="GO:0003677">
    <property type="term" value="F:DNA binding"/>
    <property type="evidence" value="ECO:0007669"/>
    <property type="project" value="UniProtKB-KW"/>
</dbReference>
<evidence type="ECO:0000256" key="2">
    <source>
        <dbReference type="ARBA" id="ARBA00023125"/>
    </source>
</evidence>
<dbReference type="PRINTS" id="PR00038">
    <property type="entry name" value="HTHLUXR"/>
</dbReference>
<dbReference type="PANTHER" id="PTHR43214">
    <property type="entry name" value="TWO-COMPONENT RESPONSE REGULATOR"/>
    <property type="match status" value="1"/>
</dbReference>
<feature type="modified residue" description="4-aspartylphosphate" evidence="3">
    <location>
        <position position="55"/>
    </location>
</feature>
<dbReference type="InterPro" id="IPR016032">
    <property type="entry name" value="Sig_transdc_resp-reg_C-effctor"/>
</dbReference>
<dbReference type="Pfam" id="PF00196">
    <property type="entry name" value="GerE"/>
    <property type="match status" value="1"/>
</dbReference>
<comment type="caution">
    <text evidence="6">The sequence shown here is derived from an EMBL/GenBank/DDBJ whole genome shotgun (WGS) entry which is preliminary data.</text>
</comment>
<sequence length="216" mass="24385">MKIAIAEDNDYLAKSLIEKFSIFKDKFEIVYRAKNGKEIVDYILLNQHPDVVLMDIEMPNLDGIKATELINSAFPELKIIILTVFDDDEKLFNAISAGASGYLLKDEPIGKIADGIEMVLNGGAPMSATIASKTLNLLRKSISSDVESESDNYNLTKREIEILELLKQGYDYNKTAEKLFISPFTVRKHIENIYRKLQVNNKIQAVQKAIQSKIIK</sequence>
<dbReference type="Pfam" id="PF00072">
    <property type="entry name" value="Response_reg"/>
    <property type="match status" value="1"/>
</dbReference>
<dbReference type="PROSITE" id="PS50043">
    <property type="entry name" value="HTH_LUXR_2"/>
    <property type="match status" value="1"/>
</dbReference>
<feature type="domain" description="Response regulatory" evidence="5">
    <location>
        <begin position="2"/>
        <end position="120"/>
    </location>
</feature>
<dbReference type="InterPro" id="IPR000792">
    <property type="entry name" value="Tscrpt_reg_LuxR_C"/>
</dbReference>
<dbReference type="CDD" id="cd17535">
    <property type="entry name" value="REC_NarL-like"/>
    <property type="match status" value="1"/>
</dbReference>
<evidence type="ECO:0000256" key="1">
    <source>
        <dbReference type="ARBA" id="ARBA00022553"/>
    </source>
</evidence>
<dbReference type="SMART" id="SM00448">
    <property type="entry name" value="REC"/>
    <property type="match status" value="1"/>
</dbReference>
<name>A0A7V2ZJ10_9BACT</name>
<reference evidence="6" key="1">
    <citation type="journal article" date="2020" name="mSystems">
        <title>Genome- and Community-Level Interaction Insights into Carbon Utilization and Element Cycling Functions of Hydrothermarchaeota in Hydrothermal Sediment.</title>
        <authorList>
            <person name="Zhou Z."/>
            <person name="Liu Y."/>
            <person name="Xu W."/>
            <person name="Pan J."/>
            <person name="Luo Z.H."/>
            <person name="Li M."/>
        </authorList>
    </citation>
    <scope>NUCLEOTIDE SEQUENCE [LARGE SCALE GENOMIC DNA]</scope>
    <source>
        <strain evidence="6">SpSt-479</strain>
    </source>
</reference>
<keyword evidence="2" id="KW-0238">DNA-binding</keyword>
<dbReference type="InterPro" id="IPR001789">
    <property type="entry name" value="Sig_transdc_resp-reg_receiver"/>
</dbReference>
<dbReference type="GO" id="GO:0000160">
    <property type="term" value="P:phosphorelay signal transduction system"/>
    <property type="evidence" value="ECO:0007669"/>
    <property type="project" value="InterPro"/>
</dbReference>
<evidence type="ECO:0000313" key="6">
    <source>
        <dbReference type="EMBL" id="HFI90913.1"/>
    </source>
</evidence>
<dbReference type="PANTHER" id="PTHR43214:SF43">
    <property type="entry name" value="TWO-COMPONENT RESPONSE REGULATOR"/>
    <property type="match status" value="1"/>
</dbReference>
<dbReference type="CDD" id="cd06170">
    <property type="entry name" value="LuxR_C_like"/>
    <property type="match status" value="1"/>
</dbReference>
<feature type="domain" description="HTH luxR-type" evidence="4">
    <location>
        <begin position="148"/>
        <end position="213"/>
    </location>
</feature>
<dbReference type="SUPFAM" id="SSF46894">
    <property type="entry name" value="C-terminal effector domain of the bipartite response regulators"/>
    <property type="match status" value="1"/>
</dbReference>
<gene>
    <name evidence="6" type="ORF">ENS31_05185</name>
</gene>
<proteinExistence type="predicted"/>
<dbReference type="SMART" id="SM00421">
    <property type="entry name" value="HTH_LUXR"/>
    <property type="match status" value="1"/>
</dbReference>
<dbReference type="Gene3D" id="3.40.50.2300">
    <property type="match status" value="1"/>
</dbReference>
<accession>A0A7V2ZJ10</accession>
<dbReference type="InterPro" id="IPR058245">
    <property type="entry name" value="NreC/VraR/RcsB-like_REC"/>
</dbReference>
<dbReference type="InterPro" id="IPR011006">
    <property type="entry name" value="CheY-like_superfamily"/>
</dbReference>
<evidence type="ECO:0000259" key="5">
    <source>
        <dbReference type="PROSITE" id="PS50110"/>
    </source>
</evidence>
<evidence type="ECO:0000256" key="3">
    <source>
        <dbReference type="PROSITE-ProRule" id="PRU00169"/>
    </source>
</evidence>
<dbReference type="AlphaFoldDB" id="A0A7V2ZJ10"/>
<protein>
    <submittedName>
        <fullName evidence="6">Response regulator transcription factor</fullName>
    </submittedName>
</protein>
<dbReference type="PROSITE" id="PS50110">
    <property type="entry name" value="RESPONSE_REGULATORY"/>
    <property type="match status" value="1"/>
</dbReference>
<organism evidence="6">
    <name type="scientific">Ignavibacterium album</name>
    <dbReference type="NCBI Taxonomy" id="591197"/>
    <lineage>
        <taxon>Bacteria</taxon>
        <taxon>Pseudomonadati</taxon>
        <taxon>Ignavibacteriota</taxon>
        <taxon>Ignavibacteria</taxon>
        <taxon>Ignavibacteriales</taxon>
        <taxon>Ignavibacteriaceae</taxon>
        <taxon>Ignavibacterium</taxon>
    </lineage>
</organism>
<evidence type="ECO:0000259" key="4">
    <source>
        <dbReference type="PROSITE" id="PS50043"/>
    </source>
</evidence>
<keyword evidence="1 3" id="KW-0597">Phosphoprotein</keyword>
<dbReference type="SUPFAM" id="SSF52172">
    <property type="entry name" value="CheY-like"/>
    <property type="match status" value="1"/>
</dbReference>
<dbReference type="InterPro" id="IPR039420">
    <property type="entry name" value="WalR-like"/>
</dbReference>
<dbReference type="GO" id="GO:0006355">
    <property type="term" value="P:regulation of DNA-templated transcription"/>
    <property type="evidence" value="ECO:0007669"/>
    <property type="project" value="InterPro"/>
</dbReference>